<evidence type="ECO:0000256" key="2">
    <source>
        <dbReference type="PROSITE-ProRule" id="PRU00335"/>
    </source>
</evidence>
<dbReference type="Pfam" id="PF00440">
    <property type="entry name" value="TetR_N"/>
    <property type="match status" value="1"/>
</dbReference>
<accession>A0ABY6Z590</accession>
<name>A0ABY6Z590_9BACL</name>
<dbReference type="PRINTS" id="PR00455">
    <property type="entry name" value="HTHTETR"/>
</dbReference>
<evidence type="ECO:0000313" key="5">
    <source>
        <dbReference type="Proteomes" id="UP001164803"/>
    </source>
</evidence>
<reference evidence="4" key="1">
    <citation type="submission" date="2022-08" db="EMBL/GenBank/DDBJ databases">
        <title>Alicyclobacillus dauci DSM2870, complete genome.</title>
        <authorList>
            <person name="Wang Q."/>
            <person name="Cai R."/>
            <person name="Wang Z."/>
        </authorList>
    </citation>
    <scope>NUCLEOTIDE SEQUENCE</scope>
    <source>
        <strain evidence="4">DSM 28700</strain>
    </source>
</reference>
<feature type="DNA-binding region" description="H-T-H motif" evidence="2">
    <location>
        <begin position="32"/>
        <end position="51"/>
    </location>
</feature>
<dbReference type="InterPro" id="IPR009057">
    <property type="entry name" value="Homeodomain-like_sf"/>
</dbReference>
<organism evidence="4 5">
    <name type="scientific">Alicyclobacillus dauci</name>
    <dbReference type="NCBI Taxonomy" id="1475485"/>
    <lineage>
        <taxon>Bacteria</taxon>
        <taxon>Bacillati</taxon>
        <taxon>Bacillota</taxon>
        <taxon>Bacilli</taxon>
        <taxon>Bacillales</taxon>
        <taxon>Alicyclobacillaceae</taxon>
        <taxon>Alicyclobacillus</taxon>
    </lineage>
</organism>
<protein>
    <submittedName>
        <fullName evidence="4">TetR/AcrR family transcriptional regulator</fullName>
    </submittedName>
</protein>
<dbReference type="Gene3D" id="1.10.357.10">
    <property type="entry name" value="Tetracycline Repressor, domain 2"/>
    <property type="match status" value="1"/>
</dbReference>
<dbReference type="EMBL" id="CP104064">
    <property type="protein sequence ID" value="WAH38026.1"/>
    <property type="molecule type" value="Genomic_DNA"/>
</dbReference>
<dbReference type="Proteomes" id="UP001164803">
    <property type="component" value="Chromosome"/>
</dbReference>
<dbReference type="PANTHER" id="PTHR43479:SF7">
    <property type="entry name" value="TETR-FAMILY TRANSCRIPTIONAL REGULATOR"/>
    <property type="match status" value="1"/>
</dbReference>
<dbReference type="Pfam" id="PF14278">
    <property type="entry name" value="TetR_C_8"/>
    <property type="match status" value="1"/>
</dbReference>
<dbReference type="PROSITE" id="PS50977">
    <property type="entry name" value="HTH_TETR_2"/>
    <property type="match status" value="1"/>
</dbReference>
<proteinExistence type="predicted"/>
<keyword evidence="5" id="KW-1185">Reference proteome</keyword>
<feature type="domain" description="HTH tetR-type" evidence="3">
    <location>
        <begin position="9"/>
        <end position="69"/>
    </location>
</feature>
<gene>
    <name evidence="4" type="ORF">NZD86_05935</name>
</gene>
<evidence type="ECO:0000256" key="1">
    <source>
        <dbReference type="ARBA" id="ARBA00023125"/>
    </source>
</evidence>
<sequence>MNSVDPRVFRTRRLLIDALIELIVDEGYDAVTVREIVRKAEVNRSTFYLHFRDKQDIFAYMGDELLKQLAESVRNPTFTFESALRDYNNSKRPITSAVTLFKHVQKYAALYRTMLVERDFREHVTQCISTEILRYSTSPSEAAFGSNGIVGLIIYWLQTGMKESVEEMSLWLTRVSLFPMGHFE</sequence>
<dbReference type="InterPro" id="IPR001647">
    <property type="entry name" value="HTH_TetR"/>
</dbReference>
<dbReference type="PANTHER" id="PTHR43479">
    <property type="entry name" value="ACREF/ENVCD OPERON REPRESSOR-RELATED"/>
    <property type="match status" value="1"/>
</dbReference>
<evidence type="ECO:0000313" key="4">
    <source>
        <dbReference type="EMBL" id="WAH38026.1"/>
    </source>
</evidence>
<evidence type="ECO:0000259" key="3">
    <source>
        <dbReference type="PROSITE" id="PS50977"/>
    </source>
</evidence>
<keyword evidence="1 2" id="KW-0238">DNA-binding</keyword>
<dbReference type="InterPro" id="IPR050624">
    <property type="entry name" value="HTH-type_Tx_Regulator"/>
</dbReference>
<dbReference type="InterPro" id="IPR039532">
    <property type="entry name" value="TetR_C_Firmicutes"/>
</dbReference>
<dbReference type="SUPFAM" id="SSF46689">
    <property type="entry name" value="Homeodomain-like"/>
    <property type="match status" value="1"/>
</dbReference>
<dbReference type="RefSeq" id="WP_268045569.1">
    <property type="nucleotide sequence ID" value="NZ_CP104064.1"/>
</dbReference>